<dbReference type="RefSeq" id="WP_307275478.1">
    <property type="nucleotide sequence ID" value="NZ_JAUSVX010000007.1"/>
</dbReference>
<protein>
    <submittedName>
        <fullName evidence="1">Fe-S protein YdhL (DUF1289 family)</fullName>
    </submittedName>
</protein>
<dbReference type="EMBL" id="JAUSVX010000007">
    <property type="protein sequence ID" value="MDQ0471013.1"/>
    <property type="molecule type" value="Genomic_DNA"/>
</dbReference>
<sequence length="82" mass="8942">MQVTSTPCLAICRIDPASGLCIGCGRTAREIGDWVVMTEPERLALMARLPDRFVAEPGLAAARAAFDDAMAARRRVGRRRRA</sequence>
<evidence type="ECO:0000313" key="2">
    <source>
        <dbReference type="Proteomes" id="UP001242480"/>
    </source>
</evidence>
<keyword evidence="2" id="KW-1185">Reference proteome</keyword>
<proteinExistence type="predicted"/>
<dbReference type="PANTHER" id="PTHR35175">
    <property type="entry name" value="DUF1289 DOMAIN-CONTAINING PROTEIN"/>
    <property type="match status" value="1"/>
</dbReference>
<evidence type="ECO:0000313" key="1">
    <source>
        <dbReference type="EMBL" id="MDQ0471013.1"/>
    </source>
</evidence>
<dbReference type="InterPro" id="IPR010710">
    <property type="entry name" value="DUF1289"/>
</dbReference>
<dbReference type="PANTHER" id="PTHR35175:SF2">
    <property type="entry name" value="DUF1289 DOMAIN-CONTAINING PROTEIN"/>
    <property type="match status" value="1"/>
</dbReference>
<organism evidence="1 2">
    <name type="scientific">Labrys wisconsinensis</name>
    <dbReference type="NCBI Taxonomy" id="425677"/>
    <lineage>
        <taxon>Bacteria</taxon>
        <taxon>Pseudomonadati</taxon>
        <taxon>Pseudomonadota</taxon>
        <taxon>Alphaproteobacteria</taxon>
        <taxon>Hyphomicrobiales</taxon>
        <taxon>Xanthobacteraceae</taxon>
        <taxon>Labrys</taxon>
    </lineage>
</organism>
<reference evidence="1 2" key="1">
    <citation type="submission" date="2023-07" db="EMBL/GenBank/DDBJ databases">
        <title>Genomic Encyclopedia of Type Strains, Phase IV (KMG-IV): sequencing the most valuable type-strain genomes for metagenomic binning, comparative biology and taxonomic classification.</title>
        <authorList>
            <person name="Goeker M."/>
        </authorList>
    </citation>
    <scope>NUCLEOTIDE SEQUENCE [LARGE SCALE GENOMIC DNA]</scope>
    <source>
        <strain evidence="1 2">DSM 19619</strain>
    </source>
</reference>
<dbReference type="Pfam" id="PF06945">
    <property type="entry name" value="DUF1289"/>
    <property type="match status" value="1"/>
</dbReference>
<comment type="caution">
    <text evidence="1">The sequence shown here is derived from an EMBL/GenBank/DDBJ whole genome shotgun (WGS) entry which is preliminary data.</text>
</comment>
<gene>
    <name evidence="1" type="ORF">QO011_004032</name>
</gene>
<name>A0ABU0JC75_9HYPH</name>
<dbReference type="Proteomes" id="UP001242480">
    <property type="component" value="Unassembled WGS sequence"/>
</dbReference>
<accession>A0ABU0JC75</accession>